<evidence type="ECO:0000313" key="4">
    <source>
        <dbReference type="EMBL" id="GEK12514.1"/>
    </source>
</evidence>
<protein>
    <submittedName>
        <fullName evidence="4">Transcriptional regulator</fullName>
    </submittedName>
</protein>
<dbReference type="InterPro" id="IPR016032">
    <property type="entry name" value="Sig_transdc_resp-reg_C-effctor"/>
</dbReference>
<keyword evidence="1 2" id="KW-0238">DNA-binding</keyword>
<dbReference type="Pfam" id="PF00486">
    <property type="entry name" value="Trans_reg_C"/>
    <property type="match status" value="1"/>
</dbReference>
<comment type="caution">
    <text evidence="4">The sequence shown here is derived from an EMBL/GenBank/DDBJ whole genome shotgun (WGS) entry which is preliminary data.</text>
</comment>
<dbReference type="GO" id="GO:0003677">
    <property type="term" value="F:DNA binding"/>
    <property type="evidence" value="ECO:0007669"/>
    <property type="project" value="UniProtKB-UniRule"/>
</dbReference>
<name>A0A510UD39_ALIFS</name>
<evidence type="ECO:0000256" key="2">
    <source>
        <dbReference type="PROSITE-ProRule" id="PRU01091"/>
    </source>
</evidence>
<feature type="DNA-binding region" description="OmpR/PhoB-type" evidence="2">
    <location>
        <begin position="1"/>
        <end position="100"/>
    </location>
</feature>
<accession>A0A510UD39</accession>
<dbReference type="InterPro" id="IPR001867">
    <property type="entry name" value="OmpR/PhoB-type_DNA-bd"/>
</dbReference>
<feature type="domain" description="OmpR/PhoB-type" evidence="3">
    <location>
        <begin position="1"/>
        <end position="100"/>
    </location>
</feature>
<dbReference type="Gene3D" id="1.10.10.10">
    <property type="entry name" value="Winged helix-like DNA-binding domain superfamily/Winged helix DNA-binding domain"/>
    <property type="match status" value="1"/>
</dbReference>
<dbReference type="GO" id="GO:0000160">
    <property type="term" value="P:phosphorelay signal transduction system"/>
    <property type="evidence" value="ECO:0007669"/>
    <property type="project" value="InterPro"/>
</dbReference>
<dbReference type="AlphaFoldDB" id="A0A510UD39"/>
<dbReference type="RefSeq" id="WP_146861552.1">
    <property type="nucleotide sequence ID" value="NZ_BJTZ01000002.1"/>
</dbReference>
<dbReference type="PROSITE" id="PS51755">
    <property type="entry name" value="OMPR_PHOB"/>
    <property type="match status" value="1"/>
</dbReference>
<dbReference type="Proteomes" id="UP000321787">
    <property type="component" value="Unassembled WGS sequence"/>
</dbReference>
<gene>
    <name evidence="4" type="ORF">AFI02nite_05500</name>
</gene>
<dbReference type="EMBL" id="BJTZ01000002">
    <property type="protein sequence ID" value="GEK12514.1"/>
    <property type="molecule type" value="Genomic_DNA"/>
</dbReference>
<proteinExistence type="predicted"/>
<dbReference type="CDD" id="cd00383">
    <property type="entry name" value="trans_reg_C"/>
    <property type="match status" value="1"/>
</dbReference>
<dbReference type="SUPFAM" id="SSF46894">
    <property type="entry name" value="C-terminal effector domain of the bipartite response regulators"/>
    <property type="match status" value="1"/>
</dbReference>
<dbReference type="InterPro" id="IPR036388">
    <property type="entry name" value="WH-like_DNA-bd_sf"/>
</dbReference>
<dbReference type="GO" id="GO:0006355">
    <property type="term" value="P:regulation of DNA-templated transcription"/>
    <property type="evidence" value="ECO:0007669"/>
    <property type="project" value="InterPro"/>
</dbReference>
<reference evidence="4 5" key="1">
    <citation type="submission" date="2019-07" db="EMBL/GenBank/DDBJ databases">
        <title>Whole genome shotgun sequence of Aliivibrio fischeri NBRC 101058.</title>
        <authorList>
            <person name="Hosoyama A."/>
            <person name="Uohara A."/>
            <person name="Ohji S."/>
            <person name="Ichikawa N."/>
        </authorList>
    </citation>
    <scope>NUCLEOTIDE SEQUENCE [LARGE SCALE GENOMIC DNA]</scope>
    <source>
        <strain evidence="4 5">NBRC 101058</strain>
    </source>
</reference>
<evidence type="ECO:0000313" key="5">
    <source>
        <dbReference type="Proteomes" id="UP000321787"/>
    </source>
</evidence>
<dbReference type="SMART" id="SM00862">
    <property type="entry name" value="Trans_reg_C"/>
    <property type="match status" value="1"/>
</dbReference>
<evidence type="ECO:0000259" key="3">
    <source>
        <dbReference type="PROSITE" id="PS51755"/>
    </source>
</evidence>
<organism evidence="4 5">
    <name type="scientific">Aliivibrio fischeri</name>
    <name type="common">Vibrio fischeri</name>
    <dbReference type="NCBI Taxonomy" id="668"/>
    <lineage>
        <taxon>Bacteria</taxon>
        <taxon>Pseudomonadati</taxon>
        <taxon>Pseudomonadota</taxon>
        <taxon>Gammaproteobacteria</taxon>
        <taxon>Vibrionales</taxon>
        <taxon>Vibrionaceae</taxon>
        <taxon>Aliivibrio</taxon>
    </lineage>
</organism>
<evidence type="ECO:0000256" key="1">
    <source>
        <dbReference type="ARBA" id="ARBA00023125"/>
    </source>
</evidence>
<sequence length="285" mass="32426">MHKIIIANLVLEPESRTLTNQFGHKVMLRPLPYEVFRLLLDQQGKSVSRDQLFNVCWEGMVVTDQALTNVISNLRRNLVQLKAENITIKTVSKIGYLLAIEQPITIVENTNEIAPLKKQSESSSVINKIDKKEAFNRKTADAILKQLLTKPSFKSAGCCILLVAMIIVGVVHQRYISIPHFLVSNNYEHFSVNNTDFYLLNKTKEKTDIEKIKSGIESLNLSECNANVYIRMYDSVYEDDTYSLKGYIEAKNNNRNGNYSLSQFSYDDLPNIIGEALKRAKLVCD</sequence>